<organism evidence="2 3">
    <name type="scientific">Dokdonella ginsengisoli</name>
    <dbReference type="NCBI Taxonomy" id="363846"/>
    <lineage>
        <taxon>Bacteria</taxon>
        <taxon>Pseudomonadati</taxon>
        <taxon>Pseudomonadota</taxon>
        <taxon>Gammaproteobacteria</taxon>
        <taxon>Lysobacterales</taxon>
        <taxon>Rhodanobacteraceae</taxon>
        <taxon>Dokdonella</taxon>
    </lineage>
</organism>
<dbReference type="EMBL" id="JBHSHD010000008">
    <property type="protein sequence ID" value="MFC4820921.1"/>
    <property type="molecule type" value="Genomic_DNA"/>
</dbReference>
<comment type="caution">
    <text evidence="2">The sequence shown here is derived from an EMBL/GenBank/DDBJ whole genome shotgun (WGS) entry which is preliminary data.</text>
</comment>
<feature type="region of interest" description="Disordered" evidence="1">
    <location>
        <begin position="99"/>
        <end position="121"/>
    </location>
</feature>
<dbReference type="Proteomes" id="UP001595886">
    <property type="component" value="Unassembled WGS sequence"/>
</dbReference>
<feature type="compositionally biased region" description="Acidic residues" evidence="1">
    <location>
        <begin position="105"/>
        <end position="116"/>
    </location>
</feature>
<name>A0ABV9QVX4_9GAMM</name>
<protein>
    <submittedName>
        <fullName evidence="2">RNA polymerase sigma factor</fullName>
    </submittedName>
</protein>
<dbReference type="InterPro" id="IPR013324">
    <property type="entry name" value="RNA_pol_sigma_r3/r4-like"/>
</dbReference>
<dbReference type="RefSeq" id="WP_380021061.1">
    <property type="nucleotide sequence ID" value="NZ_JBHSHD010000008.1"/>
</dbReference>
<keyword evidence="3" id="KW-1185">Reference proteome</keyword>
<evidence type="ECO:0000313" key="2">
    <source>
        <dbReference type="EMBL" id="MFC4820921.1"/>
    </source>
</evidence>
<proteinExistence type="predicted"/>
<sequence>MISPVDAPAAATADAAALAALLQRLQRDGEPGAAYETLRRRLLRFFRLHAPAQAEELADIALDRLARRLDEGVEVARVASYVLGIARLVALEARAKERRHQHAEDGDDWPAEDEASVQERAQDERDAAALSACLEEAGAQARELILDYYGADGGERIRVRQRLASRLGVSLNALRNRALRLRERLEACLRERLRREAAP</sequence>
<dbReference type="SUPFAM" id="SSF88659">
    <property type="entry name" value="Sigma3 and sigma4 domains of RNA polymerase sigma factors"/>
    <property type="match status" value="1"/>
</dbReference>
<evidence type="ECO:0000256" key="1">
    <source>
        <dbReference type="SAM" id="MobiDB-lite"/>
    </source>
</evidence>
<gene>
    <name evidence="2" type="ORF">ACFO6Q_11330</name>
</gene>
<accession>A0ABV9QVX4</accession>
<evidence type="ECO:0000313" key="3">
    <source>
        <dbReference type="Proteomes" id="UP001595886"/>
    </source>
</evidence>
<reference evidence="3" key="1">
    <citation type="journal article" date="2019" name="Int. J. Syst. Evol. Microbiol.">
        <title>The Global Catalogue of Microorganisms (GCM) 10K type strain sequencing project: providing services to taxonomists for standard genome sequencing and annotation.</title>
        <authorList>
            <consortium name="The Broad Institute Genomics Platform"/>
            <consortium name="The Broad Institute Genome Sequencing Center for Infectious Disease"/>
            <person name="Wu L."/>
            <person name="Ma J."/>
        </authorList>
    </citation>
    <scope>NUCLEOTIDE SEQUENCE [LARGE SCALE GENOMIC DNA]</scope>
    <source>
        <strain evidence="3">CCUG 30340</strain>
    </source>
</reference>